<dbReference type="Proteomes" id="UP000824123">
    <property type="component" value="Unassembled WGS sequence"/>
</dbReference>
<comment type="caution">
    <text evidence="1">The sequence shown here is derived from an EMBL/GenBank/DDBJ whole genome shotgun (WGS) entry which is preliminary data.</text>
</comment>
<organism evidence="1 2">
    <name type="scientific">Candidatus Fimadaptatus faecigallinarum</name>
    <dbReference type="NCBI Taxonomy" id="2840814"/>
    <lineage>
        <taxon>Bacteria</taxon>
        <taxon>Bacillati</taxon>
        <taxon>Bacillota</taxon>
        <taxon>Clostridia</taxon>
        <taxon>Eubacteriales</taxon>
        <taxon>Candidatus Fimadaptatus</taxon>
    </lineage>
</organism>
<reference evidence="1" key="1">
    <citation type="submission" date="2020-10" db="EMBL/GenBank/DDBJ databases">
        <authorList>
            <person name="Gilroy R."/>
        </authorList>
    </citation>
    <scope>NUCLEOTIDE SEQUENCE</scope>
    <source>
        <strain evidence="1">ChiSxjej2B14-8506</strain>
    </source>
</reference>
<name>A0A9D1LQ36_9FIRM</name>
<dbReference type="AlphaFoldDB" id="A0A9D1LQ36"/>
<protein>
    <recommendedName>
        <fullName evidence="3">Nif11 domain-containing protein</fullName>
    </recommendedName>
</protein>
<evidence type="ECO:0000313" key="1">
    <source>
        <dbReference type="EMBL" id="HIU45943.1"/>
    </source>
</evidence>
<reference evidence="1" key="2">
    <citation type="journal article" date="2021" name="PeerJ">
        <title>Extensive microbial diversity within the chicken gut microbiome revealed by metagenomics and culture.</title>
        <authorList>
            <person name="Gilroy R."/>
            <person name="Ravi A."/>
            <person name="Getino M."/>
            <person name="Pursley I."/>
            <person name="Horton D.L."/>
            <person name="Alikhan N.F."/>
            <person name="Baker D."/>
            <person name="Gharbi K."/>
            <person name="Hall N."/>
            <person name="Watson M."/>
            <person name="Adriaenssens E.M."/>
            <person name="Foster-Nyarko E."/>
            <person name="Jarju S."/>
            <person name="Secka A."/>
            <person name="Antonio M."/>
            <person name="Oren A."/>
            <person name="Chaudhuri R.R."/>
            <person name="La Ragione R."/>
            <person name="Hildebrand F."/>
            <person name="Pallen M.J."/>
        </authorList>
    </citation>
    <scope>NUCLEOTIDE SEQUENCE</scope>
    <source>
        <strain evidence="1">ChiSxjej2B14-8506</strain>
    </source>
</reference>
<dbReference type="EMBL" id="DVNK01000011">
    <property type="protein sequence ID" value="HIU45943.1"/>
    <property type="molecule type" value="Genomic_DNA"/>
</dbReference>
<evidence type="ECO:0000313" key="2">
    <source>
        <dbReference type="Proteomes" id="UP000824123"/>
    </source>
</evidence>
<proteinExistence type="predicted"/>
<accession>A0A9D1LQ36</accession>
<gene>
    <name evidence="1" type="ORF">IAC59_01625</name>
</gene>
<evidence type="ECO:0008006" key="3">
    <source>
        <dbReference type="Google" id="ProtNLM"/>
    </source>
</evidence>
<sequence length="90" mass="9344">MKKFLETVVRNSELKAQLMALNDKSGAGIAYVIATAAEYGFALSEAGFKPEVQELDADEFMAASGGKSAPRCGCVLAGDAEVGSDGKLIL</sequence>